<reference evidence="1 2" key="1">
    <citation type="submission" date="2020-08" db="EMBL/GenBank/DDBJ databases">
        <title>Genomic Encyclopedia of Type Strains, Phase IV (KMG-IV): sequencing the most valuable type-strain genomes for metagenomic binning, comparative biology and taxonomic classification.</title>
        <authorList>
            <person name="Goeker M."/>
        </authorList>
    </citation>
    <scope>NUCLEOTIDE SEQUENCE [LARGE SCALE GENOMIC DNA]</scope>
    <source>
        <strain evidence="1 2">DSM 45385</strain>
    </source>
</reference>
<keyword evidence="2" id="KW-1185">Reference proteome</keyword>
<dbReference type="Proteomes" id="UP000568380">
    <property type="component" value="Unassembled WGS sequence"/>
</dbReference>
<organism evidence="1 2">
    <name type="scientific">Nonomuraea endophytica</name>
    <dbReference type="NCBI Taxonomy" id="714136"/>
    <lineage>
        <taxon>Bacteria</taxon>
        <taxon>Bacillati</taxon>
        <taxon>Actinomycetota</taxon>
        <taxon>Actinomycetes</taxon>
        <taxon>Streptosporangiales</taxon>
        <taxon>Streptosporangiaceae</taxon>
        <taxon>Nonomuraea</taxon>
    </lineage>
</organism>
<accession>A0A7W8ABU9</accession>
<evidence type="ECO:0000313" key="1">
    <source>
        <dbReference type="EMBL" id="MBB5081903.1"/>
    </source>
</evidence>
<proteinExistence type="predicted"/>
<name>A0A7W8ABU9_9ACTN</name>
<comment type="caution">
    <text evidence="1">The sequence shown here is derived from an EMBL/GenBank/DDBJ whole genome shotgun (WGS) entry which is preliminary data.</text>
</comment>
<evidence type="ECO:0000313" key="2">
    <source>
        <dbReference type="Proteomes" id="UP000568380"/>
    </source>
</evidence>
<gene>
    <name evidence="1" type="ORF">HNR40_007398</name>
</gene>
<dbReference type="RefSeq" id="WP_184969668.1">
    <property type="nucleotide sequence ID" value="NZ_JACHIN010000012.1"/>
</dbReference>
<sequence>MRSAYDERGQNFAPDLHQGRYERQLGYGRAGQLSSAPEMAFPLCTLRRYGYDGSSNRVRLAVQASEENCPAADDSAAEITTYAYTADGRLNGDGYGYDAGLEQQPCRQWR</sequence>
<dbReference type="EMBL" id="JACHIN010000012">
    <property type="protein sequence ID" value="MBB5081903.1"/>
    <property type="molecule type" value="Genomic_DNA"/>
</dbReference>
<protein>
    <submittedName>
        <fullName evidence="1">Uncharacterized protein</fullName>
    </submittedName>
</protein>
<dbReference type="AlphaFoldDB" id="A0A7W8ABU9"/>